<evidence type="ECO:0000313" key="2">
    <source>
        <dbReference type="Proteomes" id="UP000377595"/>
    </source>
</evidence>
<reference evidence="1 2" key="1">
    <citation type="submission" date="2019-10" db="EMBL/GenBank/DDBJ databases">
        <title>Whole genome shotgun sequence of Acrocarpospora pleiomorpha NBRC 16267.</title>
        <authorList>
            <person name="Ichikawa N."/>
            <person name="Kimura A."/>
            <person name="Kitahashi Y."/>
            <person name="Komaki H."/>
            <person name="Oguchi A."/>
        </authorList>
    </citation>
    <scope>NUCLEOTIDE SEQUENCE [LARGE SCALE GENOMIC DNA]</scope>
    <source>
        <strain evidence="1 2">NBRC 16267</strain>
    </source>
</reference>
<gene>
    <name evidence="1" type="ORF">Aple_051140</name>
</gene>
<evidence type="ECO:0000313" key="1">
    <source>
        <dbReference type="EMBL" id="GES22217.1"/>
    </source>
</evidence>
<proteinExistence type="predicted"/>
<dbReference type="InterPro" id="IPR012441">
    <property type="entry name" value="DUF1643"/>
</dbReference>
<dbReference type="Pfam" id="PF07799">
    <property type="entry name" value="DUF1643"/>
    <property type="match status" value="1"/>
</dbReference>
<name>A0A5M3XLC8_9ACTN</name>
<dbReference type="AlphaFoldDB" id="A0A5M3XLC8"/>
<keyword evidence="2" id="KW-1185">Reference proteome</keyword>
<protein>
    <recommendedName>
        <fullName evidence="3">DUF1643 domain-containing protein</fullName>
    </recommendedName>
</protein>
<sequence>MRVHSDNRQPGPPARATGRGAVIDGPYRYDLWRTWTTAAHPSTCAWVMLNPSTADHTSDDPTIRRCIAYSRAWGHGALVVRNLFAFRSRNPQELLSADDPVGPDNDLWLTAHLDGVDRVVLAWGTGRYPRLAGDRWRRVAALLAPRNPVCLRTAKDGQPVHPLYQRADLNPIPWKEAA</sequence>
<dbReference type="OrthoDB" id="9807577at2"/>
<dbReference type="RefSeq" id="WP_155347175.1">
    <property type="nucleotide sequence ID" value="NZ_BAAAHM010000002.1"/>
</dbReference>
<dbReference type="Proteomes" id="UP000377595">
    <property type="component" value="Unassembled WGS sequence"/>
</dbReference>
<evidence type="ECO:0008006" key="3">
    <source>
        <dbReference type="Google" id="ProtNLM"/>
    </source>
</evidence>
<comment type="caution">
    <text evidence="1">The sequence shown here is derived from an EMBL/GenBank/DDBJ whole genome shotgun (WGS) entry which is preliminary data.</text>
</comment>
<dbReference type="EMBL" id="BLAF01000029">
    <property type="protein sequence ID" value="GES22217.1"/>
    <property type="molecule type" value="Genomic_DNA"/>
</dbReference>
<organism evidence="1 2">
    <name type="scientific">Acrocarpospora pleiomorpha</name>
    <dbReference type="NCBI Taxonomy" id="90975"/>
    <lineage>
        <taxon>Bacteria</taxon>
        <taxon>Bacillati</taxon>
        <taxon>Actinomycetota</taxon>
        <taxon>Actinomycetes</taxon>
        <taxon>Streptosporangiales</taxon>
        <taxon>Streptosporangiaceae</taxon>
        <taxon>Acrocarpospora</taxon>
    </lineage>
</organism>
<accession>A0A5M3XLC8</accession>